<accession>A0ABX1TFC5</accession>
<evidence type="ECO:0000313" key="2">
    <source>
        <dbReference type="EMBL" id="NMQ07260.1"/>
    </source>
</evidence>
<proteinExistence type="predicted"/>
<keyword evidence="1" id="KW-0812">Transmembrane</keyword>
<reference evidence="2" key="1">
    <citation type="submission" date="2019-03" db="EMBL/GenBank/DDBJ databases">
        <title>Metabolic reconstructions from genomes of highly enriched 'Candidatus Accumulibacter' and 'Candidatus Competibacter' bioreactor populations.</title>
        <authorList>
            <person name="Annavajhala M.K."/>
            <person name="Welles L."/>
            <person name="Abbas B."/>
            <person name="Sorokin D."/>
            <person name="Park H."/>
            <person name="Van Loosdrecht M."/>
            <person name="Chandran K."/>
        </authorList>
    </citation>
    <scope>NUCLEOTIDE SEQUENCE</scope>
    <source>
        <strain evidence="2">SBR_L</strain>
    </source>
</reference>
<keyword evidence="1" id="KW-0472">Membrane</keyword>
<feature type="transmembrane region" description="Helical" evidence="1">
    <location>
        <begin position="146"/>
        <end position="171"/>
    </location>
</feature>
<evidence type="ECO:0000313" key="3">
    <source>
        <dbReference type="Proteomes" id="UP000886469"/>
    </source>
</evidence>
<evidence type="ECO:0008006" key="4">
    <source>
        <dbReference type="Google" id="ProtNLM"/>
    </source>
</evidence>
<sequence length="189" mass="20850">MHRATKKVAKWYGAWALALVTIAALGNSFSGHGEYGISTHLWLTITGLPLSLLSWYLPNGTVLGVLAAGLIGTGQWTVVAEANARWEAWRQTHVPTRAPLLSPRTKLRLLWVMALLSPLAASYGLLSVYFYAWLNATGSWSAERASLWSGVAFAFFCVFGVVSVVTIRLLLRHYNSLPRLPDRDEVKNP</sequence>
<protein>
    <recommendedName>
        <fullName evidence="4">Transmembrane protein</fullName>
    </recommendedName>
</protein>
<name>A0ABX1TFC5_9PROT</name>
<comment type="caution">
    <text evidence="2">The sequence shown here is derived from an EMBL/GenBank/DDBJ whole genome shotgun (WGS) entry which is preliminary data.</text>
</comment>
<dbReference type="EMBL" id="SPMX01000070">
    <property type="protein sequence ID" value="NMQ07260.1"/>
    <property type="molecule type" value="Genomic_DNA"/>
</dbReference>
<dbReference type="RefSeq" id="WP_169071596.1">
    <property type="nucleotide sequence ID" value="NZ_SPMX01000070.1"/>
</dbReference>
<organism evidence="2 3">
    <name type="scientific">Candidatus Accumulibacter contiguus</name>
    <dbReference type="NCBI Taxonomy" id="2954381"/>
    <lineage>
        <taxon>Bacteria</taxon>
        <taxon>Pseudomonadati</taxon>
        <taxon>Pseudomonadota</taxon>
        <taxon>Betaproteobacteria</taxon>
        <taxon>Candidatus Accumulibacter</taxon>
    </lineage>
</organism>
<gene>
    <name evidence="2" type="ORF">E4Q08_19470</name>
</gene>
<keyword evidence="3" id="KW-1185">Reference proteome</keyword>
<keyword evidence="1" id="KW-1133">Transmembrane helix</keyword>
<evidence type="ECO:0000256" key="1">
    <source>
        <dbReference type="SAM" id="Phobius"/>
    </source>
</evidence>
<dbReference type="Proteomes" id="UP000886469">
    <property type="component" value="Unassembled WGS sequence"/>
</dbReference>
<feature type="transmembrane region" description="Helical" evidence="1">
    <location>
        <begin position="109"/>
        <end position="134"/>
    </location>
</feature>